<sequence length="263" mass="29525">MSGITALARRLQCLTTDARPDPPRIIAEENLNVPPTEIKQKSVPATPEPDDTRNSTPEVKRQRSESNTSIPQPELLNPENSGSAGSFKSETRSRSPRGYAKSKRKTSPNANIVNYNIINGTGINIGPKVTYVSKVTHQYGENRKTNSEGFPQKPKFKPMPHDVMEISKSKKEISRDDMLVIKSHIGYGWRDVARKLGYSEGQVEQFEENYKDNGIAEVVYKLLLDWKQAKAEDAQLGQLISIIWSCREYDCAEQLADSYNKPA</sequence>
<reference evidence="4" key="1">
    <citation type="submission" date="2025-08" db="UniProtKB">
        <authorList>
            <consortium name="RefSeq"/>
        </authorList>
    </citation>
    <scope>IDENTIFICATION</scope>
    <source>
        <tissue evidence="4">Thorax and Abdomen</tissue>
    </source>
</reference>
<dbReference type="InterPro" id="IPR011029">
    <property type="entry name" value="DEATH-like_dom_sf"/>
</dbReference>
<keyword evidence="3" id="KW-1185">Reference proteome</keyword>
<dbReference type="Pfam" id="PF00531">
    <property type="entry name" value="Death"/>
    <property type="match status" value="1"/>
</dbReference>
<dbReference type="CDD" id="cd01670">
    <property type="entry name" value="Death"/>
    <property type="match status" value="1"/>
</dbReference>
<dbReference type="KEGG" id="nlo:107219434"/>
<dbReference type="PROSITE" id="PS50017">
    <property type="entry name" value="DEATH_DOMAIN"/>
    <property type="match status" value="1"/>
</dbReference>
<dbReference type="FunCoup" id="A0A6J0BE37">
    <property type="interactions" value="53"/>
</dbReference>
<dbReference type="CTD" id="44339"/>
<dbReference type="SMART" id="SM00005">
    <property type="entry name" value="DEATH"/>
    <property type="match status" value="1"/>
</dbReference>
<proteinExistence type="predicted"/>
<dbReference type="GeneID" id="107219434"/>
<gene>
    <name evidence="4" type="primary">LOC107219434</name>
</gene>
<evidence type="ECO:0000259" key="2">
    <source>
        <dbReference type="PROSITE" id="PS50017"/>
    </source>
</evidence>
<dbReference type="Proteomes" id="UP000829291">
    <property type="component" value="Chromosome 1"/>
</dbReference>
<accession>A0A6J0BE37</accession>
<dbReference type="RefSeq" id="XP_015513144.1">
    <property type="nucleotide sequence ID" value="XM_015657658.2"/>
</dbReference>
<dbReference type="InterPro" id="IPR000488">
    <property type="entry name" value="Death_dom"/>
</dbReference>
<feature type="region of interest" description="Disordered" evidence="1">
    <location>
        <begin position="13"/>
        <end position="106"/>
    </location>
</feature>
<dbReference type="GO" id="GO:0007165">
    <property type="term" value="P:signal transduction"/>
    <property type="evidence" value="ECO:0007669"/>
    <property type="project" value="InterPro"/>
</dbReference>
<feature type="domain" description="Death" evidence="2">
    <location>
        <begin position="174"/>
        <end position="259"/>
    </location>
</feature>
<name>A0A6J0BE37_NEOLC</name>
<feature type="compositionally biased region" description="Basic and acidic residues" evidence="1">
    <location>
        <begin position="50"/>
        <end position="64"/>
    </location>
</feature>
<feature type="compositionally biased region" description="Polar residues" evidence="1">
    <location>
        <begin position="78"/>
        <end position="88"/>
    </location>
</feature>
<dbReference type="OrthoDB" id="535509at2759"/>
<organism evidence="4">
    <name type="scientific">Neodiprion lecontei</name>
    <name type="common">Redheaded pine sawfly</name>
    <dbReference type="NCBI Taxonomy" id="441921"/>
    <lineage>
        <taxon>Eukaryota</taxon>
        <taxon>Metazoa</taxon>
        <taxon>Ecdysozoa</taxon>
        <taxon>Arthropoda</taxon>
        <taxon>Hexapoda</taxon>
        <taxon>Insecta</taxon>
        <taxon>Pterygota</taxon>
        <taxon>Neoptera</taxon>
        <taxon>Endopterygota</taxon>
        <taxon>Hymenoptera</taxon>
        <taxon>Tenthredinoidea</taxon>
        <taxon>Diprionidae</taxon>
        <taxon>Diprioninae</taxon>
        <taxon>Neodiprion</taxon>
    </lineage>
</organism>
<protein>
    <submittedName>
        <fullName evidence="4">Protein immune deficiency</fullName>
    </submittedName>
</protein>
<evidence type="ECO:0000313" key="3">
    <source>
        <dbReference type="Proteomes" id="UP000829291"/>
    </source>
</evidence>
<dbReference type="InParanoid" id="A0A6J0BE37"/>
<dbReference type="GO" id="GO:0016301">
    <property type="term" value="F:kinase activity"/>
    <property type="evidence" value="ECO:0007669"/>
    <property type="project" value="UniProtKB-KW"/>
</dbReference>
<evidence type="ECO:0000256" key="1">
    <source>
        <dbReference type="SAM" id="MobiDB-lite"/>
    </source>
</evidence>
<dbReference type="Gene3D" id="1.10.533.10">
    <property type="entry name" value="Death Domain, Fas"/>
    <property type="match status" value="1"/>
</dbReference>
<dbReference type="AlphaFoldDB" id="A0A6J0BE37"/>
<dbReference type="SUPFAM" id="SSF47986">
    <property type="entry name" value="DEATH domain"/>
    <property type="match status" value="1"/>
</dbReference>
<evidence type="ECO:0000313" key="4">
    <source>
        <dbReference type="RefSeq" id="XP_015513144.1"/>
    </source>
</evidence>